<organism evidence="1 2">
    <name type="scientific">Trichomonas vaginalis (strain ATCC PRA-98 / G3)</name>
    <dbReference type="NCBI Taxonomy" id="412133"/>
    <lineage>
        <taxon>Eukaryota</taxon>
        <taxon>Metamonada</taxon>
        <taxon>Parabasalia</taxon>
        <taxon>Trichomonadida</taxon>
        <taxon>Trichomonadidae</taxon>
        <taxon>Trichomonas</taxon>
    </lineage>
</organism>
<proteinExistence type="predicted"/>
<dbReference type="Proteomes" id="UP000001542">
    <property type="component" value="Unassembled WGS sequence"/>
</dbReference>
<dbReference type="Gene3D" id="2.60.120.260">
    <property type="entry name" value="Galactose-binding domain-like"/>
    <property type="match status" value="1"/>
</dbReference>
<accession>A2FRX7</accession>
<dbReference type="RefSeq" id="XP_001305273.1">
    <property type="nucleotide sequence ID" value="XM_001305272.1"/>
</dbReference>
<dbReference type="SMR" id="A2FRX7"/>
<name>A2FRX7_TRIV3</name>
<protein>
    <recommendedName>
        <fullName evidence="3">F5/8 type C domain-containing protein</fullName>
    </recommendedName>
</protein>
<dbReference type="EMBL" id="DS113972">
    <property type="protein sequence ID" value="EAX92343.1"/>
    <property type="molecule type" value="Genomic_DNA"/>
</dbReference>
<dbReference type="KEGG" id="tva:4750054"/>
<dbReference type="InterPro" id="IPR008979">
    <property type="entry name" value="Galactose-bd-like_sf"/>
</dbReference>
<dbReference type="InParanoid" id="A2FRX7"/>
<sequence length="195" mass="22511">MNLVEVYTSGSSKQFINGTLQTTKPEYPINQINKKYDWCSNCGRSYSEHPYAIYTLKNKMMNINGYYLKAGCCGDIESECCCYEDASYCCHCCLYSWSLQISNDNKTWKTIHKVEKDYDLRRCRDKTFKFSEQHTCRYVRLIQDEPCPGDPPCIGLNKIELIGSIEGISDFVSEEIENEEDDVSIIGHISKNNHN</sequence>
<keyword evidence="2" id="KW-1185">Reference proteome</keyword>
<dbReference type="SUPFAM" id="SSF49785">
    <property type="entry name" value="Galactose-binding domain-like"/>
    <property type="match status" value="1"/>
</dbReference>
<evidence type="ECO:0000313" key="2">
    <source>
        <dbReference type="Proteomes" id="UP000001542"/>
    </source>
</evidence>
<reference evidence="1" key="2">
    <citation type="journal article" date="2007" name="Science">
        <title>Draft genome sequence of the sexually transmitted pathogen Trichomonas vaginalis.</title>
        <authorList>
            <person name="Carlton J.M."/>
            <person name="Hirt R.P."/>
            <person name="Silva J.C."/>
            <person name="Delcher A.L."/>
            <person name="Schatz M."/>
            <person name="Zhao Q."/>
            <person name="Wortman J.R."/>
            <person name="Bidwell S.L."/>
            <person name="Alsmark U.C.M."/>
            <person name="Besteiro S."/>
            <person name="Sicheritz-Ponten T."/>
            <person name="Noel C.J."/>
            <person name="Dacks J.B."/>
            <person name="Foster P.G."/>
            <person name="Simillion C."/>
            <person name="Van de Peer Y."/>
            <person name="Miranda-Saavedra D."/>
            <person name="Barton G.J."/>
            <person name="Westrop G.D."/>
            <person name="Mueller S."/>
            <person name="Dessi D."/>
            <person name="Fiori P.L."/>
            <person name="Ren Q."/>
            <person name="Paulsen I."/>
            <person name="Zhang H."/>
            <person name="Bastida-Corcuera F.D."/>
            <person name="Simoes-Barbosa A."/>
            <person name="Brown M.T."/>
            <person name="Hayes R.D."/>
            <person name="Mukherjee M."/>
            <person name="Okumura C.Y."/>
            <person name="Schneider R."/>
            <person name="Smith A.J."/>
            <person name="Vanacova S."/>
            <person name="Villalvazo M."/>
            <person name="Haas B.J."/>
            <person name="Pertea M."/>
            <person name="Feldblyum T.V."/>
            <person name="Utterback T.R."/>
            <person name="Shu C.L."/>
            <person name="Osoegawa K."/>
            <person name="de Jong P.J."/>
            <person name="Hrdy I."/>
            <person name="Horvathova L."/>
            <person name="Zubacova Z."/>
            <person name="Dolezal P."/>
            <person name="Malik S.B."/>
            <person name="Logsdon J.M. Jr."/>
            <person name="Henze K."/>
            <person name="Gupta A."/>
            <person name="Wang C.C."/>
            <person name="Dunne R.L."/>
            <person name="Upcroft J.A."/>
            <person name="Upcroft P."/>
            <person name="White O."/>
            <person name="Salzberg S.L."/>
            <person name="Tang P."/>
            <person name="Chiu C.-H."/>
            <person name="Lee Y.-S."/>
            <person name="Embley T.M."/>
            <person name="Coombs G.H."/>
            <person name="Mottram J.C."/>
            <person name="Tachezy J."/>
            <person name="Fraser-Liggett C.M."/>
            <person name="Johnson P.J."/>
        </authorList>
    </citation>
    <scope>NUCLEOTIDE SEQUENCE [LARGE SCALE GENOMIC DNA]</scope>
    <source>
        <strain evidence="1">G3</strain>
    </source>
</reference>
<evidence type="ECO:0000313" key="1">
    <source>
        <dbReference type="EMBL" id="EAX92343.1"/>
    </source>
</evidence>
<dbReference type="VEuPathDB" id="TrichDB:TVAG_444790"/>
<reference evidence="1" key="1">
    <citation type="submission" date="2006-10" db="EMBL/GenBank/DDBJ databases">
        <authorList>
            <person name="Amadeo P."/>
            <person name="Zhao Q."/>
            <person name="Wortman J."/>
            <person name="Fraser-Liggett C."/>
            <person name="Carlton J."/>
        </authorList>
    </citation>
    <scope>NUCLEOTIDE SEQUENCE</scope>
    <source>
        <strain evidence="1">G3</strain>
    </source>
</reference>
<dbReference type="AlphaFoldDB" id="A2FRX7"/>
<evidence type="ECO:0008006" key="3">
    <source>
        <dbReference type="Google" id="ProtNLM"/>
    </source>
</evidence>
<dbReference type="VEuPathDB" id="TrichDB:TVAGG3_0659640"/>
<gene>
    <name evidence="1" type="ORF">TVAG_444790</name>
</gene>